<dbReference type="InterPro" id="IPR027417">
    <property type="entry name" value="P-loop_NTPase"/>
</dbReference>
<evidence type="ECO:0000259" key="15">
    <source>
        <dbReference type="PROSITE" id="PS51194"/>
    </source>
</evidence>
<sequence>MSKDDLLVASLDAATEKQSKKSKDKSKSKEKKSKKEKLEKAEGVEVNGNDAGSSESQSDKKKEKKKKRRKEEVEIETSQEATAVDAEDSKKKRKKEKKEKKKEKASKLAEDFRDNAMQVESAEGLDDAMQVDSAEALNESHPVESQDTPKESKKEKKRKRKAEEIENGEAEVISKKEKKKRRKEEGSSSPQDTSPSAAGSSSSTPSPSKSQPTPTSVSISPKETEDFLKKHSITIHTPESDDTPITPIISFSQLASLPEGLTDAFKTFKEPSPIQACTWPPALAGKDVVGIAETGSGKTLAFGIPALNALINSTTKTSSSNVSTLVVAPTRELAIQTHDTLSALGKPFGIASVAIFGGVPKEGQISMLRASMKKGKDGLLTRIVVGTPGRILDLMQDGALDLSGVNYLVLDEADRMLDKGFENDIRRIIEATKPMKERQTMMFSATWPEAVRRLASTFQRKPVRVTVGSDDLTANSRVEQKVEVFEDARSKDQRLMGHLRKLLPNKKPTKGIAESRVLVFALYKKEASRVEQTLQRQGYAVGALHGDMSQTARMDALEKFKTGVTNLLIATDVAARGLDIPNVAAVVNYTFPLTIEDYIHRIGRTGRGGKSGKSITFFTGDNHEKSLAGEYARVLREGGFDYEPLKIFPMTIKKKEHSVYGAFYRDDIAAPKAPTKITF</sequence>
<feature type="domain" description="Helicase ATP-binding" evidence="14">
    <location>
        <begin position="279"/>
        <end position="465"/>
    </location>
</feature>
<keyword evidence="7 12" id="KW-0378">Hydrolase</keyword>
<keyword evidence="17" id="KW-1185">Reference proteome</keyword>
<keyword evidence="10" id="KW-0539">Nucleus</keyword>
<evidence type="ECO:0000313" key="16">
    <source>
        <dbReference type="EMBL" id="KAJ2928786.1"/>
    </source>
</evidence>
<dbReference type="SMART" id="SM00490">
    <property type="entry name" value="HELICc"/>
    <property type="match status" value="1"/>
</dbReference>
<dbReference type="GO" id="GO:0005524">
    <property type="term" value="F:ATP binding"/>
    <property type="evidence" value="ECO:0007669"/>
    <property type="project" value="UniProtKB-KW"/>
</dbReference>
<evidence type="ECO:0000256" key="10">
    <source>
        <dbReference type="ARBA" id="ARBA00023242"/>
    </source>
</evidence>
<dbReference type="CDD" id="cd00268">
    <property type="entry name" value="DEADc"/>
    <property type="match status" value="1"/>
</dbReference>
<comment type="subcellular location">
    <subcellularLocation>
        <location evidence="1">Nucleus</location>
        <location evidence="1">Nucleolus</location>
    </subcellularLocation>
</comment>
<feature type="compositionally biased region" description="Basic and acidic residues" evidence="13">
    <location>
        <begin position="105"/>
        <end position="114"/>
    </location>
</feature>
<accession>A0A9W8J5E6</accession>
<evidence type="ECO:0000256" key="5">
    <source>
        <dbReference type="ARBA" id="ARBA00022552"/>
    </source>
</evidence>
<keyword evidence="5" id="KW-0698">rRNA processing</keyword>
<dbReference type="AlphaFoldDB" id="A0A9W8J5E6"/>
<evidence type="ECO:0000256" key="9">
    <source>
        <dbReference type="ARBA" id="ARBA00022840"/>
    </source>
</evidence>
<protein>
    <recommendedName>
        <fullName evidence="3">RNA helicase</fullName>
        <ecNumber evidence="3">3.6.4.13</ecNumber>
    </recommendedName>
</protein>
<dbReference type="GO" id="GO:0003676">
    <property type="term" value="F:nucleic acid binding"/>
    <property type="evidence" value="ECO:0007669"/>
    <property type="project" value="InterPro"/>
</dbReference>
<dbReference type="PANTHER" id="PTHR47958">
    <property type="entry name" value="ATP-DEPENDENT RNA HELICASE DBP3"/>
    <property type="match status" value="1"/>
</dbReference>
<evidence type="ECO:0000256" key="4">
    <source>
        <dbReference type="ARBA" id="ARBA00022517"/>
    </source>
</evidence>
<reference evidence="16" key="1">
    <citation type="submission" date="2022-06" db="EMBL/GenBank/DDBJ databases">
        <title>Genome Sequence of Candolleomyces eurysporus.</title>
        <authorList>
            <person name="Buettner E."/>
        </authorList>
    </citation>
    <scope>NUCLEOTIDE SEQUENCE</scope>
    <source>
        <strain evidence="16">VTCC 930004</strain>
    </source>
</reference>
<feature type="compositionally biased region" description="Basic residues" evidence="13">
    <location>
        <begin position="91"/>
        <end position="104"/>
    </location>
</feature>
<dbReference type="Pfam" id="PF00270">
    <property type="entry name" value="DEAD"/>
    <property type="match status" value="1"/>
</dbReference>
<evidence type="ECO:0000256" key="3">
    <source>
        <dbReference type="ARBA" id="ARBA00012552"/>
    </source>
</evidence>
<name>A0A9W8J5E6_9AGAR</name>
<dbReference type="InterPro" id="IPR014001">
    <property type="entry name" value="Helicase_ATP-bd"/>
</dbReference>
<dbReference type="PROSITE" id="PS51192">
    <property type="entry name" value="HELICASE_ATP_BIND_1"/>
    <property type="match status" value="1"/>
</dbReference>
<feature type="domain" description="Helicase C-terminal" evidence="15">
    <location>
        <begin position="507"/>
        <end position="656"/>
    </location>
</feature>
<keyword evidence="9 12" id="KW-0067">ATP-binding</keyword>
<dbReference type="InterPro" id="IPR001650">
    <property type="entry name" value="Helicase_C-like"/>
</dbReference>
<dbReference type="Gene3D" id="3.40.50.300">
    <property type="entry name" value="P-loop containing nucleotide triphosphate hydrolases"/>
    <property type="match status" value="2"/>
</dbReference>
<evidence type="ECO:0000313" key="17">
    <source>
        <dbReference type="Proteomes" id="UP001140091"/>
    </source>
</evidence>
<feature type="non-terminal residue" evidence="16">
    <location>
        <position position="679"/>
    </location>
</feature>
<dbReference type="InterPro" id="IPR000629">
    <property type="entry name" value="RNA-helicase_DEAD-box_CS"/>
</dbReference>
<keyword evidence="4" id="KW-0690">Ribosome biogenesis</keyword>
<keyword evidence="8 12" id="KW-0347">Helicase</keyword>
<evidence type="ECO:0000256" key="7">
    <source>
        <dbReference type="ARBA" id="ARBA00022801"/>
    </source>
</evidence>
<feature type="compositionally biased region" description="Basic and acidic residues" evidence="13">
    <location>
        <begin position="14"/>
        <end position="27"/>
    </location>
</feature>
<evidence type="ECO:0000256" key="11">
    <source>
        <dbReference type="ARBA" id="ARBA00037449"/>
    </source>
</evidence>
<comment type="function">
    <text evidence="11">ATP-dependent RNA helicase required for 60S ribosomal subunit synthesis. Involved in efficient pre-rRNA processing, predominantly at site A3, which is necessary for the normal formation of 25S and 5.8S rRNAs.</text>
</comment>
<dbReference type="GO" id="GO:0003724">
    <property type="term" value="F:RNA helicase activity"/>
    <property type="evidence" value="ECO:0007669"/>
    <property type="project" value="UniProtKB-EC"/>
</dbReference>
<proteinExistence type="inferred from homology"/>
<evidence type="ECO:0000256" key="2">
    <source>
        <dbReference type="ARBA" id="ARBA00009334"/>
    </source>
</evidence>
<dbReference type="InterPro" id="IPR011545">
    <property type="entry name" value="DEAD/DEAH_box_helicase_dom"/>
</dbReference>
<dbReference type="InterPro" id="IPR044742">
    <property type="entry name" value="DEAD/DEAH_RhlB"/>
</dbReference>
<evidence type="ECO:0000256" key="6">
    <source>
        <dbReference type="ARBA" id="ARBA00022741"/>
    </source>
</evidence>
<gene>
    <name evidence="16" type="ORF">H1R20_g8234</name>
</gene>
<dbReference type="SMART" id="SM00487">
    <property type="entry name" value="DEXDc"/>
    <property type="match status" value="1"/>
</dbReference>
<dbReference type="GO" id="GO:0016787">
    <property type="term" value="F:hydrolase activity"/>
    <property type="evidence" value="ECO:0007669"/>
    <property type="project" value="UniProtKB-KW"/>
</dbReference>
<dbReference type="CDD" id="cd18787">
    <property type="entry name" value="SF2_C_DEAD"/>
    <property type="match status" value="1"/>
</dbReference>
<feature type="region of interest" description="Disordered" evidence="13">
    <location>
        <begin position="1"/>
        <end position="221"/>
    </location>
</feature>
<evidence type="ECO:0000256" key="13">
    <source>
        <dbReference type="SAM" id="MobiDB-lite"/>
    </source>
</evidence>
<evidence type="ECO:0000259" key="14">
    <source>
        <dbReference type="PROSITE" id="PS51192"/>
    </source>
</evidence>
<feature type="compositionally biased region" description="Basic and acidic residues" evidence="13">
    <location>
        <begin position="141"/>
        <end position="154"/>
    </location>
</feature>
<evidence type="ECO:0000256" key="1">
    <source>
        <dbReference type="ARBA" id="ARBA00004604"/>
    </source>
</evidence>
<dbReference type="PROSITE" id="PS00039">
    <property type="entry name" value="DEAD_ATP_HELICASE"/>
    <property type="match status" value="1"/>
</dbReference>
<dbReference type="Pfam" id="PF00271">
    <property type="entry name" value="Helicase_C"/>
    <property type="match status" value="1"/>
</dbReference>
<dbReference type="EC" id="3.6.4.13" evidence="3"/>
<dbReference type="Proteomes" id="UP001140091">
    <property type="component" value="Unassembled WGS sequence"/>
</dbReference>
<keyword evidence="6 12" id="KW-0547">Nucleotide-binding</keyword>
<dbReference type="PROSITE" id="PS51194">
    <property type="entry name" value="HELICASE_CTER"/>
    <property type="match status" value="1"/>
</dbReference>
<organism evidence="16 17">
    <name type="scientific">Candolleomyces eurysporus</name>
    <dbReference type="NCBI Taxonomy" id="2828524"/>
    <lineage>
        <taxon>Eukaryota</taxon>
        <taxon>Fungi</taxon>
        <taxon>Dikarya</taxon>
        <taxon>Basidiomycota</taxon>
        <taxon>Agaricomycotina</taxon>
        <taxon>Agaricomycetes</taxon>
        <taxon>Agaricomycetidae</taxon>
        <taxon>Agaricales</taxon>
        <taxon>Agaricineae</taxon>
        <taxon>Psathyrellaceae</taxon>
        <taxon>Candolleomyces</taxon>
    </lineage>
</organism>
<feature type="compositionally biased region" description="Low complexity" evidence="13">
    <location>
        <begin position="193"/>
        <end position="218"/>
    </location>
</feature>
<comment type="similarity">
    <text evidence="2">Belongs to the DEAD box helicase family. DDX5/DBP2 subfamily.</text>
</comment>
<dbReference type="OrthoDB" id="196131at2759"/>
<evidence type="ECO:0000256" key="12">
    <source>
        <dbReference type="RuleBase" id="RU000492"/>
    </source>
</evidence>
<dbReference type="SUPFAM" id="SSF52540">
    <property type="entry name" value="P-loop containing nucleoside triphosphate hydrolases"/>
    <property type="match status" value="1"/>
</dbReference>
<evidence type="ECO:0000256" key="8">
    <source>
        <dbReference type="ARBA" id="ARBA00022806"/>
    </source>
</evidence>
<comment type="caution">
    <text evidence="16">The sequence shown here is derived from an EMBL/GenBank/DDBJ whole genome shotgun (WGS) entry which is preliminary data.</text>
</comment>
<dbReference type="EMBL" id="JANBPK010000919">
    <property type="protein sequence ID" value="KAJ2928786.1"/>
    <property type="molecule type" value="Genomic_DNA"/>
</dbReference>